<name>A0ABU3UXS9_9ACTN</name>
<gene>
    <name evidence="1" type="ORF">PU648_41425</name>
</gene>
<dbReference type="RefSeq" id="WP_316735356.1">
    <property type="nucleotide sequence ID" value="NZ_JARAKF010000001.1"/>
</dbReference>
<protein>
    <submittedName>
        <fullName evidence="1">Uncharacterized protein</fullName>
    </submittedName>
</protein>
<dbReference type="EMBL" id="JARAKF010000001">
    <property type="protein sequence ID" value="MDU8998717.1"/>
    <property type="molecule type" value="Genomic_DNA"/>
</dbReference>
<evidence type="ECO:0000313" key="2">
    <source>
        <dbReference type="Proteomes" id="UP001257627"/>
    </source>
</evidence>
<keyword evidence="2" id="KW-1185">Reference proteome</keyword>
<proteinExistence type="predicted"/>
<accession>A0ABU3UXS9</accession>
<evidence type="ECO:0000313" key="1">
    <source>
        <dbReference type="EMBL" id="MDU8998717.1"/>
    </source>
</evidence>
<dbReference type="Proteomes" id="UP001257627">
    <property type="component" value="Unassembled WGS sequence"/>
</dbReference>
<organism evidence="1 2">
    <name type="scientific">Streptomyces mirabilis</name>
    <dbReference type="NCBI Taxonomy" id="68239"/>
    <lineage>
        <taxon>Bacteria</taxon>
        <taxon>Bacillati</taxon>
        <taxon>Actinomycetota</taxon>
        <taxon>Actinomycetes</taxon>
        <taxon>Kitasatosporales</taxon>
        <taxon>Streptomycetaceae</taxon>
        <taxon>Streptomyces</taxon>
    </lineage>
</organism>
<comment type="caution">
    <text evidence="1">The sequence shown here is derived from an EMBL/GenBank/DDBJ whole genome shotgun (WGS) entry which is preliminary data.</text>
</comment>
<sequence length="57" mass="6017">MAMADHFVTASYGPFLTVPCGILAPLMSALQETPPGIIAVPREDNALAIAPTEPPRR</sequence>
<reference evidence="1 2" key="1">
    <citation type="submission" date="2023-02" db="EMBL/GenBank/DDBJ databases">
        <authorList>
            <person name="Maleckis M."/>
        </authorList>
    </citation>
    <scope>NUCLEOTIDE SEQUENCE [LARGE SCALE GENOMIC DNA]</scope>
    <source>
        <strain evidence="1 2">P8-A2</strain>
    </source>
</reference>